<comment type="pathway">
    <text evidence="1 6">Cell wall biogenesis; peptidoglycan biosynthesis.</text>
</comment>
<evidence type="ECO:0000313" key="10">
    <source>
        <dbReference type="EMBL" id="TDQ04188.1"/>
    </source>
</evidence>
<accession>A0A4R6SJF2</accession>
<dbReference type="GO" id="GO:0005576">
    <property type="term" value="C:extracellular region"/>
    <property type="evidence" value="ECO:0007669"/>
    <property type="project" value="TreeGrafter"/>
</dbReference>
<dbReference type="AlphaFoldDB" id="A0A4R6SJF2"/>
<feature type="chain" id="PRO_5020680778" evidence="8">
    <location>
        <begin position="29"/>
        <end position="214"/>
    </location>
</feature>
<dbReference type="GO" id="GO:0071555">
    <property type="term" value="P:cell wall organization"/>
    <property type="evidence" value="ECO:0007669"/>
    <property type="project" value="UniProtKB-UniRule"/>
</dbReference>
<dbReference type="PROSITE" id="PS51257">
    <property type="entry name" value="PROKAR_LIPOPROTEIN"/>
    <property type="match status" value="1"/>
</dbReference>
<feature type="domain" description="L,D-TPase catalytic" evidence="9">
    <location>
        <begin position="106"/>
        <end position="213"/>
    </location>
</feature>
<keyword evidence="11" id="KW-1185">Reference proteome</keyword>
<evidence type="ECO:0000256" key="8">
    <source>
        <dbReference type="SAM" id="SignalP"/>
    </source>
</evidence>
<feature type="signal peptide" evidence="8">
    <location>
        <begin position="1"/>
        <end position="28"/>
    </location>
</feature>
<keyword evidence="4 6" id="KW-0573">Peptidoglycan synthesis</keyword>
<organism evidence="10 11">
    <name type="scientific">Labedaea rhizosphaerae</name>
    <dbReference type="NCBI Taxonomy" id="598644"/>
    <lineage>
        <taxon>Bacteria</taxon>
        <taxon>Bacillati</taxon>
        <taxon>Actinomycetota</taxon>
        <taxon>Actinomycetes</taxon>
        <taxon>Pseudonocardiales</taxon>
        <taxon>Pseudonocardiaceae</taxon>
        <taxon>Labedaea</taxon>
    </lineage>
</organism>
<sequence>MRGKWGLGGSAAAVLMAVVLSACGTGDAAPQAGPTTTATTTTTSDTTTTPTTTTTTAAPTTTTTTKKPTTTRKTTTTRPTTTHRRTTTTHSPTPQRITGVPCSAAASACVDLSANRAWLLGNGHVILGPVSITSGRAGYRTPTGTFHVQWKDIDHLSKEFDNAPMPYSVFFNSGIAFHTGSLAAESHGCIHLSNSSAKTFYYNLSVGDVVQVVP</sequence>
<dbReference type="Gene3D" id="2.40.440.10">
    <property type="entry name" value="L,D-transpeptidase catalytic domain-like"/>
    <property type="match status" value="1"/>
</dbReference>
<dbReference type="Proteomes" id="UP000295444">
    <property type="component" value="Unassembled WGS sequence"/>
</dbReference>
<evidence type="ECO:0000313" key="11">
    <source>
        <dbReference type="Proteomes" id="UP000295444"/>
    </source>
</evidence>
<evidence type="ECO:0000256" key="5">
    <source>
        <dbReference type="ARBA" id="ARBA00023316"/>
    </source>
</evidence>
<evidence type="ECO:0000256" key="2">
    <source>
        <dbReference type="ARBA" id="ARBA00022679"/>
    </source>
</evidence>
<dbReference type="RefSeq" id="WP_133847138.1">
    <property type="nucleotide sequence ID" value="NZ_SNXZ01000001.1"/>
</dbReference>
<dbReference type="UniPathway" id="UPA00219"/>
<dbReference type="Pfam" id="PF03734">
    <property type="entry name" value="YkuD"/>
    <property type="match status" value="1"/>
</dbReference>
<feature type="active site" description="Proton donor/acceptor" evidence="6">
    <location>
        <position position="178"/>
    </location>
</feature>
<feature type="active site" description="Nucleophile" evidence="6">
    <location>
        <position position="189"/>
    </location>
</feature>
<dbReference type="CDD" id="cd16913">
    <property type="entry name" value="YkuD_like"/>
    <property type="match status" value="1"/>
</dbReference>
<keyword evidence="8" id="KW-0732">Signal</keyword>
<comment type="caution">
    <text evidence="10">The sequence shown here is derived from an EMBL/GenBank/DDBJ whole genome shotgun (WGS) entry which is preliminary data.</text>
</comment>
<dbReference type="OrthoDB" id="8887048at2"/>
<reference evidence="10 11" key="1">
    <citation type="submission" date="2019-03" db="EMBL/GenBank/DDBJ databases">
        <title>Genomic Encyclopedia of Type Strains, Phase IV (KMG-IV): sequencing the most valuable type-strain genomes for metagenomic binning, comparative biology and taxonomic classification.</title>
        <authorList>
            <person name="Goeker M."/>
        </authorList>
    </citation>
    <scope>NUCLEOTIDE SEQUENCE [LARGE SCALE GENOMIC DNA]</scope>
    <source>
        <strain evidence="10 11">DSM 45361</strain>
    </source>
</reference>
<evidence type="ECO:0000256" key="4">
    <source>
        <dbReference type="ARBA" id="ARBA00022984"/>
    </source>
</evidence>
<dbReference type="SUPFAM" id="SSF141523">
    <property type="entry name" value="L,D-transpeptidase catalytic domain-like"/>
    <property type="match status" value="1"/>
</dbReference>
<evidence type="ECO:0000256" key="3">
    <source>
        <dbReference type="ARBA" id="ARBA00022960"/>
    </source>
</evidence>
<name>A0A4R6SJF2_LABRH</name>
<dbReference type="PROSITE" id="PS52029">
    <property type="entry name" value="LD_TPASE"/>
    <property type="match status" value="1"/>
</dbReference>
<gene>
    <name evidence="10" type="ORF">EV186_101130</name>
</gene>
<protein>
    <submittedName>
        <fullName evidence="10">Lipoprotein-anchoring transpeptidase ErfK/SrfK</fullName>
    </submittedName>
</protein>
<keyword evidence="2" id="KW-0808">Transferase</keyword>
<evidence type="ECO:0000256" key="6">
    <source>
        <dbReference type="PROSITE-ProRule" id="PRU01373"/>
    </source>
</evidence>
<feature type="compositionally biased region" description="Low complexity" evidence="7">
    <location>
        <begin position="34"/>
        <end position="80"/>
    </location>
</feature>
<dbReference type="PANTHER" id="PTHR30582">
    <property type="entry name" value="L,D-TRANSPEPTIDASE"/>
    <property type="match status" value="1"/>
</dbReference>
<dbReference type="InterPro" id="IPR005490">
    <property type="entry name" value="LD_TPept_cat_dom"/>
</dbReference>
<keyword evidence="3 6" id="KW-0133">Cell shape</keyword>
<evidence type="ECO:0000259" key="9">
    <source>
        <dbReference type="PROSITE" id="PS52029"/>
    </source>
</evidence>
<keyword evidence="5 6" id="KW-0961">Cell wall biogenesis/degradation</keyword>
<dbReference type="GO" id="GO:0016740">
    <property type="term" value="F:transferase activity"/>
    <property type="evidence" value="ECO:0007669"/>
    <property type="project" value="UniProtKB-KW"/>
</dbReference>
<dbReference type="InterPro" id="IPR038063">
    <property type="entry name" value="Transpep_catalytic_dom"/>
</dbReference>
<feature type="region of interest" description="Disordered" evidence="7">
    <location>
        <begin position="27"/>
        <end position="98"/>
    </location>
</feature>
<evidence type="ECO:0000256" key="1">
    <source>
        <dbReference type="ARBA" id="ARBA00004752"/>
    </source>
</evidence>
<dbReference type="PANTHER" id="PTHR30582:SF33">
    <property type="entry name" value="EXPORTED PROTEIN"/>
    <property type="match status" value="1"/>
</dbReference>
<dbReference type="GO" id="GO:0071972">
    <property type="term" value="F:peptidoglycan L,D-transpeptidase activity"/>
    <property type="evidence" value="ECO:0007669"/>
    <property type="project" value="TreeGrafter"/>
</dbReference>
<dbReference type="EMBL" id="SNXZ01000001">
    <property type="protein sequence ID" value="TDQ04188.1"/>
    <property type="molecule type" value="Genomic_DNA"/>
</dbReference>
<dbReference type="GO" id="GO:0018104">
    <property type="term" value="P:peptidoglycan-protein cross-linking"/>
    <property type="evidence" value="ECO:0007669"/>
    <property type="project" value="TreeGrafter"/>
</dbReference>
<keyword evidence="10" id="KW-0449">Lipoprotein</keyword>
<dbReference type="GO" id="GO:0008360">
    <property type="term" value="P:regulation of cell shape"/>
    <property type="evidence" value="ECO:0007669"/>
    <property type="project" value="UniProtKB-UniRule"/>
</dbReference>
<evidence type="ECO:0000256" key="7">
    <source>
        <dbReference type="SAM" id="MobiDB-lite"/>
    </source>
</evidence>
<dbReference type="InterPro" id="IPR050979">
    <property type="entry name" value="LD-transpeptidase"/>
</dbReference>
<proteinExistence type="predicted"/>